<dbReference type="PANTHER" id="PTHR11091">
    <property type="entry name" value="OXIDOREDUCTASE-RELATED"/>
    <property type="match status" value="1"/>
</dbReference>
<comment type="similarity">
    <text evidence="1">Belongs to the LDH2/MDH2 oxidoreductase family.</text>
</comment>
<dbReference type="Gene3D" id="3.30.1370.60">
    <property type="entry name" value="Hypothetical oxidoreductase yiak, domain 2"/>
    <property type="match status" value="1"/>
</dbReference>
<dbReference type="InterPro" id="IPR003767">
    <property type="entry name" value="Malate/L-lactate_DH-like"/>
</dbReference>
<dbReference type="InterPro" id="IPR036111">
    <property type="entry name" value="Mal/L-sulfo/L-lacto_DH-like_sf"/>
</dbReference>
<protein>
    <submittedName>
        <fullName evidence="3">Ldh family oxidoreductase</fullName>
    </submittedName>
</protein>
<dbReference type="EMBL" id="CP102487">
    <property type="protein sequence ID" value="UUX58779.1"/>
    <property type="molecule type" value="Genomic_DNA"/>
</dbReference>
<dbReference type="GO" id="GO:0016491">
    <property type="term" value="F:oxidoreductase activity"/>
    <property type="evidence" value="ECO:0007669"/>
    <property type="project" value="UniProtKB-KW"/>
</dbReference>
<dbReference type="RefSeq" id="WP_257745628.1">
    <property type="nucleotide sequence ID" value="NZ_CP102487.1"/>
</dbReference>
<name>A0AA94XTX3_9MICC</name>
<evidence type="ECO:0000313" key="4">
    <source>
        <dbReference type="Proteomes" id="UP001060018"/>
    </source>
</evidence>
<dbReference type="SUPFAM" id="SSF89733">
    <property type="entry name" value="L-sulfolactate dehydrogenase-like"/>
    <property type="match status" value="1"/>
</dbReference>
<proteinExistence type="inferred from homology"/>
<dbReference type="Gene3D" id="1.10.1530.10">
    <property type="match status" value="1"/>
</dbReference>
<organism evidence="3 4">
    <name type="scientific">Glutamicibacter halophytocola</name>
    <dbReference type="NCBI Taxonomy" id="1933880"/>
    <lineage>
        <taxon>Bacteria</taxon>
        <taxon>Bacillati</taxon>
        <taxon>Actinomycetota</taxon>
        <taxon>Actinomycetes</taxon>
        <taxon>Micrococcales</taxon>
        <taxon>Micrococcaceae</taxon>
        <taxon>Glutamicibacter</taxon>
    </lineage>
</organism>
<dbReference type="Pfam" id="PF02615">
    <property type="entry name" value="Ldh_2"/>
    <property type="match status" value="1"/>
</dbReference>
<dbReference type="InterPro" id="IPR043144">
    <property type="entry name" value="Mal/L-sulf/L-lact_DH-like_ah"/>
</dbReference>
<evidence type="ECO:0000256" key="2">
    <source>
        <dbReference type="ARBA" id="ARBA00023002"/>
    </source>
</evidence>
<reference evidence="3" key="1">
    <citation type="journal article" date="2022" name="Pest Manag. Sci.">
        <title>Glutamicibacter halophytocola-mediated host fitness of potato tuber moth on Solanaceae crops.</title>
        <authorList>
            <person name="Wang W."/>
            <person name="Xiao G."/>
            <person name="Du G."/>
            <person name="Chang L."/>
            <person name="Yang Y."/>
            <person name="Ye J."/>
            <person name="Chen B."/>
        </authorList>
    </citation>
    <scope>NUCLEOTIDE SEQUENCE</scope>
    <source>
        <strain evidence="3">S2</strain>
    </source>
</reference>
<dbReference type="Proteomes" id="UP001060018">
    <property type="component" value="Chromosome"/>
</dbReference>
<sequence>MSDGTRPEGETAFGSHQLRGFIERCMHAVGASTGDSAYMARHLIASELAGHPSHGLRRLPEYVDRSVAGITNAAAKSMIEKDRGALVAMNGQRTHGHFALRDATQLAVERAKEHGISAVAVRNSDFAGRFAPFCEDAAEQGVITLVFGNNNGSLQSVLPPGGTQPQLSTNPIAAGVPRAKAPHLVLDFATSEVASGRLHFEKDSTGSAPETWTGPGGHLKAFGGFKGFGLGLLVEALGGALTGSDTVSGRQSEEAQGTLIIALDVAQLRDLDDYTAQVEEFIAHVKSSELEPGARAIRAPGESAPSPEAMAEDTEIRLNAVTTGHLHRIAQQLGIEPPASR</sequence>
<evidence type="ECO:0000313" key="3">
    <source>
        <dbReference type="EMBL" id="UUX58779.1"/>
    </source>
</evidence>
<dbReference type="PANTHER" id="PTHR11091:SF0">
    <property type="entry name" value="MALATE DEHYDROGENASE"/>
    <property type="match status" value="1"/>
</dbReference>
<accession>A0AA94XTX3</accession>
<gene>
    <name evidence="3" type="ORF">NUH22_16045</name>
</gene>
<keyword evidence="2" id="KW-0560">Oxidoreductase</keyword>
<evidence type="ECO:0000256" key="1">
    <source>
        <dbReference type="ARBA" id="ARBA00006056"/>
    </source>
</evidence>
<dbReference type="InterPro" id="IPR043143">
    <property type="entry name" value="Mal/L-sulf/L-lact_DH-like_NADP"/>
</dbReference>
<dbReference type="AlphaFoldDB" id="A0AA94XTX3"/>